<dbReference type="EMBL" id="ANOH01000156">
    <property type="protein sequence ID" value="EMI56304.1"/>
    <property type="molecule type" value="Genomic_DNA"/>
</dbReference>
<dbReference type="Proteomes" id="UP000011885">
    <property type="component" value="Unassembled WGS sequence"/>
</dbReference>
<accession>M5U4W8</accession>
<dbReference type="PATRIC" id="fig|1263870.3.peg.2408"/>
<name>M5U4W8_9BACT</name>
<evidence type="ECO:0000313" key="1">
    <source>
        <dbReference type="EMBL" id="EMI56304.1"/>
    </source>
</evidence>
<proteinExistence type="predicted"/>
<sequence>MGTATGCVALAADYIRNPIARDEKARMLASEAVTIEMNVYPSG</sequence>
<reference evidence="1 2" key="1">
    <citation type="journal article" date="2013" name="Mar. Genomics">
        <title>Expression of sulfatases in Rhodopirellula baltica and the diversity of sulfatases in the genus Rhodopirellula.</title>
        <authorList>
            <person name="Wegner C.E."/>
            <person name="Richter-Heitmann T."/>
            <person name="Klindworth A."/>
            <person name="Klockow C."/>
            <person name="Richter M."/>
            <person name="Achstetter T."/>
            <person name="Glockner F.O."/>
            <person name="Harder J."/>
        </authorList>
    </citation>
    <scope>NUCLEOTIDE SEQUENCE [LARGE SCALE GENOMIC DNA]</scope>
    <source>
        <strain evidence="1 2">SM41</strain>
    </source>
</reference>
<comment type="caution">
    <text evidence="1">The sequence shown here is derived from an EMBL/GenBank/DDBJ whole genome shotgun (WGS) entry which is preliminary data.</text>
</comment>
<gene>
    <name evidence="1" type="ORF">RSSM_02262</name>
</gene>
<organism evidence="1 2">
    <name type="scientific">Rhodopirellula sallentina SM41</name>
    <dbReference type="NCBI Taxonomy" id="1263870"/>
    <lineage>
        <taxon>Bacteria</taxon>
        <taxon>Pseudomonadati</taxon>
        <taxon>Planctomycetota</taxon>
        <taxon>Planctomycetia</taxon>
        <taxon>Pirellulales</taxon>
        <taxon>Pirellulaceae</taxon>
        <taxon>Rhodopirellula</taxon>
    </lineage>
</organism>
<protein>
    <submittedName>
        <fullName evidence="1">Uncharacterized protein</fullName>
    </submittedName>
</protein>
<dbReference type="AlphaFoldDB" id="M5U4W8"/>
<keyword evidence="2" id="KW-1185">Reference proteome</keyword>
<evidence type="ECO:0000313" key="2">
    <source>
        <dbReference type="Proteomes" id="UP000011885"/>
    </source>
</evidence>